<accession>A0A7Y8KZ60</accession>
<dbReference type="Proteomes" id="UP000545507">
    <property type="component" value="Unassembled WGS sequence"/>
</dbReference>
<dbReference type="RefSeq" id="WP_177136903.1">
    <property type="nucleotide sequence ID" value="NZ_VYGV01000016.1"/>
</dbReference>
<sequence length="213" mass="24452">MPAFLRPPLPPTSIAWGVLLLVSTVALAQGKGIYTCIDSKGRRITSDRPITECLDREQRELTGSGTVKRVVPPSYTAEERARIDAQKKAEEALQARIAEEKRRDRALLIRYPNKPVHDKERADALAQIDEVISAVNKRAQALLDQRKDISAELEFYQNDVSKAPLWLRRKLEDNEQQVAVQQRFVVEQTQEKQRLNARFDEELVKLRQLWGQK</sequence>
<name>A0A7Y8KZ60_9BURK</name>
<evidence type="ECO:0000313" key="1">
    <source>
        <dbReference type="EMBL" id="NWF46996.1"/>
    </source>
</evidence>
<comment type="caution">
    <text evidence="1">The sequence shown here is derived from an EMBL/GenBank/DDBJ whole genome shotgun (WGS) entry which is preliminary data.</text>
</comment>
<evidence type="ECO:0000313" key="2">
    <source>
        <dbReference type="Proteomes" id="UP000545507"/>
    </source>
</evidence>
<proteinExistence type="predicted"/>
<gene>
    <name evidence="1" type="ORF">F3K02_17300</name>
</gene>
<dbReference type="AlphaFoldDB" id="A0A7Y8KZ60"/>
<reference evidence="1 2" key="1">
    <citation type="submission" date="2019-09" db="EMBL/GenBank/DDBJ databases">
        <title>Hydrogenophaga aromatica sp. nov., isolated from a para-xylene-degrading enrichment culture.</title>
        <authorList>
            <person name="Tancsics A."/>
            <person name="Banerjee S."/>
        </authorList>
    </citation>
    <scope>NUCLEOTIDE SEQUENCE [LARGE SCALE GENOMIC DNA]</scope>
    <source>
        <strain evidence="1 2">D2P1</strain>
    </source>
</reference>
<dbReference type="EMBL" id="VYGV01000016">
    <property type="protein sequence ID" value="NWF46996.1"/>
    <property type="molecule type" value="Genomic_DNA"/>
</dbReference>
<organism evidence="1 2">
    <name type="scientific">Hydrogenophaga aromaticivorans</name>
    <dbReference type="NCBI Taxonomy" id="2610898"/>
    <lineage>
        <taxon>Bacteria</taxon>
        <taxon>Pseudomonadati</taxon>
        <taxon>Pseudomonadota</taxon>
        <taxon>Betaproteobacteria</taxon>
        <taxon>Burkholderiales</taxon>
        <taxon>Comamonadaceae</taxon>
        <taxon>Hydrogenophaga</taxon>
    </lineage>
</organism>
<protein>
    <submittedName>
        <fullName evidence="1">DUF4124 domain-containing protein</fullName>
    </submittedName>
</protein>
<keyword evidence="2" id="KW-1185">Reference proteome</keyword>